<evidence type="ECO:0000256" key="2">
    <source>
        <dbReference type="ARBA" id="ARBA00022737"/>
    </source>
</evidence>
<feature type="domain" description="NB-ARC" evidence="6">
    <location>
        <begin position="185"/>
        <end position="354"/>
    </location>
</feature>
<dbReference type="PANTHER" id="PTHR36766">
    <property type="entry name" value="PLANT BROAD-SPECTRUM MILDEW RESISTANCE PROTEIN RPW8"/>
    <property type="match status" value="1"/>
</dbReference>
<dbReference type="GO" id="GO:0043531">
    <property type="term" value="F:ADP binding"/>
    <property type="evidence" value="ECO:0007669"/>
    <property type="project" value="InterPro"/>
</dbReference>
<feature type="domain" description="Disease resistance N-terminal" evidence="7">
    <location>
        <begin position="26"/>
        <end position="100"/>
    </location>
</feature>
<dbReference type="Gene3D" id="3.40.50.300">
    <property type="entry name" value="P-loop containing nucleotide triphosphate hydrolases"/>
    <property type="match status" value="1"/>
</dbReference>
<dbReference type="Gene3D" id="3.80.10.10">
    <property type="entry name" value="Ribonuclease Inhibitor"/>
    <property type="match status" value="4"/>
</dbReference>
<evidence type="ECO:0000259" key="8">
    <source>
        <dbReference type="Pfam" id="PF25019"/>
    </source>
</evidence>
<dbReference type="Pfam" id="PF18052">
    <property type="entry name" value="Rx_N"/>
    <property type="match status" value="1"/>
</dbReference>
<sequence length="1251" mass="141974">MEVVSVVGGALLSATFEWLLGKLDLIGSLNLREQVYAELQNSKNFLPQIRDVLEDAEERQITSRSVKRWLSELRDLAYNMEDILDEFGVDSLRSKLSVKPQANTNKVLKIIPTCFFGSRQKDAKSDLETVSRIKDVSTRLQVIVAERSALGLSLSMNAGDRPKRGVAERVPTTSLPVSHLYSREVDIDVILQQLFTAESDHDGVPVIPVIGMGGVGKTTLVQQVYNEERLKGQFELKVWVYVSDEFDVLQITRTILQAVTGENCDLKDLNLLQIRLKERLSGKKFLLVLDDVWNENYDHWDILRRPLMSGEHGSKIIATTRNDSVALAMGRKHLIHRVKGLREDECLSLFATHALGADNFDAHPNLKGIGEEIVKKCRGLPLAAKVLGGLLHGKLSCVEWQDILNSEMWDLPEDKSGILPALRLSYHNLPSHLKQCFAFCAIFPKGREFDKDTQYVAGEILYKLDHMWKGEMLEMSFERVRHCSFYQRICDKFDRFHVLDKLKCLRTFLPLYPFDHHIDCYISNSVLHNFLPKLTNLRVLSLSGYCIMKLPESVGDLKRLRYINLSHTEIQSIPRSVGFLVYLQSLILHNCKKLAWLPTTIGNLRDLHHLDITDTPSLQEMPLQVGNLIRLLTLPKFIVSKADRLRLRDLRNLSLLRGHLSLLELHNVLDVQDVMEVNFDKIEGLDDVALEWTSDFLNPRDESQEMLVLSQLKPHQNLKGLTISCYAGVAFPSWMGDPSYSNLVYLELCHCQRSSSLPSLGQIPSLKELIISEKLKLEDCPKLTRKLPGLLPLVIKLEIVKCPRLTYSPVSLPSLQELYVQTCNEAVLKSLIDLTSLTTLRISGISKLPCLPKSFTQSMIVVEAMEIKECDEFTSLWEEGTSIENLARLGSIKVENCPVLVSLTREEQGLLPYNLRHLIFKKCEALETLPDEMMMLEGCKKNMLRLEELSIKDCSSLTSFPPGKLPTSLKSLKITNCKKLDGQLPSAVKSLFIDNCMELESLPMRMVQQCTALENLNIFECIKVKSLALDCLQSLDNLSCLTISGCEGLEYFPESGFFIPNLMFPIISDCKILKSLPSRMYNLISLQNLFIQGCPNVVSVLEGGFPPKLMYLEIDCPNLKQHMSEWGLKRLTSLERFSINWICPPNDVLPTSLTSFHMVNVSNLKSISKGLLQNLNFLQSLYIEDCPKLRSLPKEGLPPSLGRLIIRNCPLLKQRCLEEKGDSWPLIYNIPCIKIDETDPYFAFIDFWLLF</sequence>
<dbReference type="Proteomes" id="UP001054252">
    <property type="component" value="Unassembled WGS sequence"/>
</dbReference>
<keyword evidence="2" id="KW-0677">Repeat</keyword>
<organism evidence="9 10">
    <name type="scientific">Rubroshorea leprosula</name>
    <dbReference type="NCBI Taxonomy" id="152421"/>
    <lineage>
        <taxon>Eukaryota</taxon>
        <taxon>Viridiplantae</taxon>
        <taxon>Streptophyta</taxon>
        <taxon>Embryophyta</taxon>
        <taxon>Tracheophyta</taxon>
        <taxon>Spermatophyta</taxon>
        <taxon>Magnoliopsida</taxon>
        <taxon>eudicotyledons</taxon>
        <taxon>Gunneridae</taxon>
        <taxon>Pentapetalae</taxon>
        <taxon>rosids</taxon>
        <taxon>malvids</taxon>
        <taxon>Malvales</taxon>
        <taxon>Dipterocarpaceae</taxon>
        <taxon>Rubroshorea</taxon>
    </lineage>
</organism>
<comment type="caution">
    <text evidence="9">The sequence shown here is derived from an EMBL/GenBank/DDBJ whole genome shotgun (WGS) entry which is preliminary data.</text>
</comment>
<accession>A0AAV5JLP8</accession>
<dbReference type="InterPro" id="IPR027417">
    <property type="entry name" value="P-loop_NTPase"/>
</dbReference>
<evidence type="ECO:0000259" key="6">
    <source>
        <dbReference type="Pfam" id="PF00931"/>
    </source>
</evidence>
<evidence type="ECO:0000256" key="3">
    <source>
        <dbReference type="ARBA" id="ARBA00022741"/>
    </source>
</evidence>
<evidence type="ECO:0000256" key="5">
    <source>
        <dbReference type="ARBA" id="ARBA00022840"/>
    </source>
</evidence>
<evidence type="ECO:0000313" key="9">
    <source>
        <dbReference type="EMBL" id="GKV12467.1"/>
    </source>
</evidence>
<dbReference type="SUPFAM" id="SSF52540">
    <property type="entry name" value="P-loop containing nucleoside triphosphate hydrolases"/>
    <property type="match status" value="1"/>
</dbReference>
<dbReference type="EMBL" id="BPVZ01000036">
    <property type="protein sequence ID" value="GKV12467.1"/>
    <property type="molecule type" value="Genomic_DNA"/>
</dbReference>
<feature type="domain" description="R13L1/DRL21-like LRR repeat region" evidence="8">
    <location>
        <begin position="647"/>
        <end position="772"/>
    </location>
</feature>
<gene>
    <name evidence="9" type="ORF">SLEP1_g23606</name>
</gene>
<keyword evidence="5" id="KW-0067">ATP-binding</keyword>
<reference evidence="9 10" key="1">
    <citation type="journal article" date="2021" name="Commun. Biol.">
        <title>The genome of Shorea leprosula (Dipterocarpaceae) highlights the ecological relevance of drought in aseasonal tropical rainforests.</title>
        <authorList>
            <person name="Ng K.K.S."/>
            <person name="Kobayashi M.J."/>
            <person name="Fawcett J.A."/>
            <person name="Hatakeyama M."/>
            <person name="Paape T."/>
            <person name="Ng C.H."/>
            <person name="Ang C.C."/>
            <person name="Tnah L.H."/>
            <person name="Lee C.T."/>
            <person name="Nishiyama T."/>
            <person name="Sese J."/>
            <person name="O'Brien M.J."/>
            <person name="Copetti D."/>
            <person name="Mohd Noor M.I."/>
            <person name="Ong R.C."/>
            <person name="Putra M."/>
            <person name="Sireger I.Z."/>
            <person name="Indrioko S."/>
            <person name="Kosugi Y."/>
            <person name="Izuno A."/>
            <person name="Isagi Y."/>
            <person name="Lee S.L."/>
            <person name="Shimizu K.K."/>
        </authorList>
    </citation>
    <scope>NUCLEOTIDE SEQUENCE [LARGE SCALE GENOMIC DNA]</scope>
    <source>
        <strain evidence="9">214</strain>
    </source>
</reference>
<dbReference type="InterPro" id="IPR042197">
    <property type="entry name" value="Apaf_helical"/>
</dbReference>
<dbReference type="FunFam" id="3.40.50.300:FF:001091">
    <property type="entry name" value="Probable disease resistance protein At1g61300"/>
    <property type="match status" value="1"/>
</dbReference>
<evidence type="ECO:0000259" key="7">
    <source>
        <dbReference type="Pfam" id="PF18052"/>
    </source>
</evidence>
<dbReference type="Gene3D" id="1.20.5.4130">
    <property type="match status" value="1"/>
</dbReference>
<dbReference type="Gene3D" id="1.10.8.430">
    <property type="entry name" value="Helical domain of apoptotic protease-activating factors"/>
    <property type="match status" value="1"/>
</dbReference>
<dbReference type="GO" id="GO:0051707">
    <property type="term" value="P:response to other organism"/>
    <property type="evidence" value="ECO:0007669"/>
    <property type="project" value="UniProtKB-ARBA"/>
</dbReference>
<dbReference type="Pfam" id="PF00931">
    <property type="entry name" value="NB-ARC"/>
    <property type="match status" value="1"/>
</dbReference>
<dbReference type="AlphaFoldDB" id="A0AAV5JLP8"/>
<dbReference type="GO" id="GO:0006952">
    <property type="term" value="P:defense response"/>
    <property type="evidence" value="ECO:0007669"/>
    <property type="project" value="UniProtKB-KW"/>
</dbReference>
<keyword evidence="4" id="KW-0611">Plant defense</keyword>
<protein>
    <submittedName>
        <fullName evidence="9">Uncharacterized protein</fullName>
    </submittedName>
</protein>
<dbReference type="GO" id="GO:0005524">
    <property type="term" value="F:ATP binding"/>
    <property type="evidence" value="ECO:0007669"/>
    <property type="project" value="UniProtKB-KW"/>
</dbReference>
<name>A0AAV5JLP8_9ROSI</name>
<keyword evidence="1" id="KW-0433">Leucine-rich repeat</keyword>
<evidence type="ECO:0000313" key="10">
    <source>
        <dbReference type="Proteomes" id="UP001054252"/>
    </source>
</evidence>
<dbReference type="InterPro" id="IPR056789">
    <property type="entry name" value="LRR_R13L1-DRL21"/>
</dbReference>
<keyword evidence="3" id="KW-0547">Nucleotide-binding</keyword>
<dbReference type="PRINTS" id="PR00364">
    <property type="entry name" value="DISEASERSIST"/>
</dbReference>
<dbReference type="SUPFAM" id="SSF52058">
    <property type="entry name" value="L domain-like"/>
    <property type="match status" value="2"/>
</dbReference>
<dbReference type="InterPro" id="IPR002182">
    <property type="entry name" value="NB-ARC"/>
</dbReference>
<dbReference type="PANTHER" id="PTHR36766:SF51">
    <property type="entry name" value="DISEASE RESISTANCE RPP13-LIKE PROTEIN 1"/>
    <property type="match status" value="1"/>
</dbReference>
<dbReference type="InterPro" id="IPR032675">
    <property type="entry name" value="LRR_dom_sf"/>
</dbReference>
<evidence type="ECO:0000256" key="1">
    <source>
        <dbReference type="ARBA" id="ARBA00022614"/>
    </source>
</evidence>
<evidence type="ECO:0000256" key="4">
    <source>
        <dbReference type="ARBA" id="ARBA00022821"/>
    </source>
</evidence>
<proteinExistence type="predicted"/>
<dbReference type="Pfam" id="PF25019">
    <property type="entry name" value="LRR_R13L1-DRL21"/>
    <property type="match status" value="1"/>
</dbReference>
<dbReference type="InterPro" id="IPR041118">
    <property type="entry name" value="Rx_N"/>
</dbReference>
<keyword evidence="10" id="KW-1185">Reference proteome</keyword>